<protein>
    <submittedName>
        <fullName evidence="2">CRISPR-associated protein Csy2</fullName>
    </submittedName>
</protein>
<accession>A0A1R4GYR3</accession>
<name>A0A1R4GYR3_9GAMM</name>
<feature type="compositionally biased region" description="Polar residues" evidence="1">
    <location>
        <begin position="70"/>
        <end position="81"/>
    </location>
</feature>
<dbReference type="NCBIfam" id="TIGR02565">
    <property type="entry name" value="cas_Csy2"/>
    <property type="match status" value="1"/>
</dbReference>
<dbReference type="Proteomes" id="UP000188357">
    <property type="component" value="Unassembled WGS sequence"/>
</dbReference>
<dbReference type="AlphaFoldDB" id="A0A1R4GYR3"/>
<evidence type="ECO:0000313" key="3">
    <source>
        <dbReference type="Proteomes" id="UP000188357"/>
    </source>
</evidence>
<dbReference type="CDD" id="cd09736">
    <property type="entry name" value="Csy2_I-F"/>
    <property type="match status" value="1"/>
</dbReference>
<sequence length="400" mass="45952">MNHYILIDHVQVQDANAIAGFTWGFPSITHFLGFAHLLQRKMKAHSQFSDIELGGCAVISHDQRTSTYQHGSSVSFTQSRNPPYLDSHDKKSPPPIIEEGKMSMTVSLLIEVKDSIAQYGQALEAWINKQCYLQRLAGGSIQNVKSVSLFSIKSEDTASIRALQRRLLPGFVLINRSELLSQHLEQLQETDSSIELFDAWIDFIGLKRRARPAYELINQHLTQLAKDKNDFAINLLDKWQQHLKTSYDSDNIPKDLLNYFTNMSDTANKQHKALISQWQHYINPDLTTPAQWEYQPKPNKGYLVPIMCGYKAISDVIDNEEVLGTRDNETEVCFVEAVHSIGEWRSVHRFKSLDTINNAMWQYHYAPNWYLCSQQQSFDVIDNSIDNRNDDIIIQDPTEF</sequence>
<dbReference type="Pfam" id="PF09614">
    <property type="entry name" value="Cas_Csy2"/>
    <property type="match status" value="2"/>
</dbReference>
<dbReference type="RefSeq" id="WP_077451827.1">
    <property type="nucleotide sequence ID" value="NZ_FUGE01000226.1"/>
</dbReference>
<dbReference type="EMBL" id="FUGE01000226">
    <property type="protein sequence ID" value="SJM72952.1"/>
    <property type="molecule type" value="Genomic_DNA"/>
</dbReference>
<evidence type="ECO:0000256" key="1">
    <source>
        <dbReference type="SAM" id="MobiDB-lite"/>
    </source>
</evidence>
<organism evidence="2 3">
    <name type="scientific">Psychrobacter piechaudii</name>
    <dbReference type="NCBI Taxonomy" id="1945521"/>
    <lineage>
        <taxon>Bacteria</taxon>
        <taxon>Pseudomonadati</taxon>
        <taxon>Pseudomonadota</taxon>
        <taxon>Gammaproteobacteria</taxon>
        <taxon>Moraxellales</taxon>
        <taxon>Moraxellaceae</taxon>
        <taxon>Psychrobacter</taxon>
    </lineage>
</organism>
<dbReference type="InterPro" id="IPR013398">
    <property type="entry name" value="CRISPR-assoc_prot_Csy2"/>
</dbReference>
<dbReference type="STRING" id="1945521.A1232T_02151"/>
<evidence type="ECO:0000313" key="2">
    <source>
        <dbReference type="EMBL" id="SJM72952.1"/>
    </source>
</evidence>
<proteinExistence type="predicted"/>
<dbReference type="OrthoDB" id="1550641at2"/>
<reference evidence="2 3" key="1">
    <citation type="submission" date="2017-02" db="EMBL/GenBank/DDBJ databases">
        <authorList>
            <person name="Peterson S.W."/>
        </authorList>
    </citation>
    <scope>NUCLEOTIDE SEQUENCE [LARGE SCALE GENOMIC DNA]</scope>
    <source>
        <strain evidence="2">Psychrobacter_piechaudii</strain>
    </source>
</reference>
<gene>
    <name evidence="2" type="primary">csy2_1</name>
    <name evidence="2" type="ORF">A1232T_02151</name>
</gene>
<keyword evidence="3" id="KW-1185">Reference proteome</keyword>
<feature type="region of interest" description="Disordered" evidence="1">
    <location>
        <begin position="70"/>
        <end position="92"/>
    </location>
</feature>